<feature type="compositionally biased region" description="Polar residues" evidence="1">
    <location>
        <begin position="38"/>
        <end position="55"/>
    </location>
</feature>
<organism evidence="2 3">
    <name type="scientific">Turnera subulata</name>
    <dbReference type="NCBI Taxonomy" id="218843"/>
    <lineage>
        <taxon>Eukaryota</taxon>
        <taxon>Viridiplantae</taxon>
        <taxon>Streptophyta</taxon>
        <taxon>Embryophyta</taxon>
        <taxon>Tracheophyta</taxon>
        <taxon>Spermatophyta</taxon>
        <taxon>Magnoliopsida</taxon>
        <taxon>eudicotyledons</taxon>
        <taxon>Gunneridae</taxon>
        <taxon>Pentapetalae</taxon>
        <taxon>rosids</taxon>
        <taxon>fabids</taxon>
        <taxon>Malpighiales</taxon>
        <taxon>Passifloraceae</taxon>
        <taxon>Turnera</taxon>
    </lineage>
</organism>
<accession>A0A9Q0J4Q5</accession>
<dbReference type="OrthoDB" id="1752414at2759"/>
<dbReference type="EMBL" id="JAKUCV010006283">
    <property type="protein sequence ID" value="KAJ4828032.1"/>
    <property type="molecule type" value="Genomic_DNA"/>
</dbReference>
<keyword evidence="3" id="KW-1185">Reference proteome</keyword>
<proteinExistence type="predicted"/>
<evidence type="ECO:0000256" key="1">
    <source>
        <dbReference type="SAM" id="MobiDB-lite"/>
    </source>
</evidence>
<evidence type="ECO:0000313" key="2">
    <source>
        <dbReference type="EMBL" id="KAJ4828032.1"/>
    </source>
</evidence>
<gene>
    <name evidence="2" type="ORF">Tsubulata_008042</name>
</gene>
<protein>
    <submittedName>
        <fullName evidence="2">Uncharacterized protein</fullName>
    </submittedName>
</protein>
<reference evidence="2" key="2">
    <citation type="journal article" date="2023" name="Plants (Basel)">
        <title>Annotation of the Turnera subulata (Passifloraceae) Draft Genome Reveals the S-Locus Evolved after the Divergence of Turneroideae from Passifloroideae in a Stepwise Manner.</title>
        <authorList>
            <person name="Henning P.M."/>
            <person name="Roalson E.H."/>
            <person name="Mir W."/>
            <person name="McCubbin A.G."/>
            <person name="Shore J.S."/>
        </authorList>
    </citation>
    <scope>NUCLEOTIDE SEQUENCE</scope>
    <source>
        <strain evidence="2">F60SS</strain>
    </source>
</reference>
<reference evidence="2" key="1">
    <citation type="submission" date="2022-02" db="EMBL/GenBank/DDBJ databases">
        <authorList>
            <person name="Henning P.M."/>
            <person name="McCubbin A.G."/>
            <person name="Shore J.S."/>
        </authorList>
    </citation>
    <scope>NUCLEOTIDE SEQUENCE</scope>
    <source>
        <strain evidence="2">F60SS</strain>
        <tissue evidence="2">Leaves</tissue>
    </source>
</reference>
<sequence>MYWEYHQSKGHDTDDCFCLRHMIQDLIDQGKLIPPTKPSTKTNPLPSHNTISAIF</sequence>
<feature type="region of interest" description="Disordered" evidence="1">
    <location>
        <begin position="31"/>
        <end position="55"/>
    </location>
</feature>
<comment type="caution">
    <text evidence="2">The sequence shown here is derived from an EMBL/GenBank/DDBJ whole genome shotgun (WGS) entry which is preliminary data.</text>
</comment>
<name>A0A9Q0J4Q5_9ROSI</name>
<dbReference type="Proteomes" id="UP001141552">
    <property type="component" value="Unassembled WGS sequence"/>
</dbReference>
<dbReference type="AlphaFoldDB" id="A0A9Q0J4Q5"/>
<evidence type="ECO:0000313" key="3">
    <source>
        <dbReference type="Proteomes" id="UP001141552"/>
    </source>
</evidence>